<dbReference type="FunFam" id="3.40.50.300:FF:000983">
    <property type="entry name" value="Rho family GTPase"/>
    <property type="match status" value="1"/>
</dbReference>
<dbReference type="PROSITE" id="PS51419">
    <property type="entry name" value="RAB"/>
    <property type="match status" value="1"/>
</dbReference>
<keyword evidence="6" id="KW-0342">GTP-binding</keyword>
<evidence type="ECO:0000256" key="6">
    <source>
        <dbReference type="ARBA" id="ARBA00023134"/>
    </source>
</evidence>
<dbReference type="InterPro" id="IPR001806">
    <property type="entry name" value="Small_GTPase"/>
</dbReference>
<evidence type="ECO:0000256" key="8">
    <source>
        <dbReference type="ARBA" id="ARBA00023288"/>
    </source>
</evidence>
<dbReference type="InterPro" id="IPR027417">
    <property type="entry name" value="P-loop_NTPase"/>
</dbReference>
<proteinExistence type="inferred from homology"/>
<keyword evidence="8" id="KW-0449">Lipoprotein</keyword>
<reference evidence="10" key="1">
    <citation type="submission" date="2022-07" db="EMBL/GenBank/DDBJ databases">
        <title>Phylogenomic reconstructions and comparative analyses of Kickxellomycotina fungi.</title>
        <authorList>
            <person name="Reynolds N.K."/>
            <person name="Stajich J.E."/>
            <person name="Barry K."/>
            <person name="Grigoriev I.V."/>
            <person name="Crous P."/>
            <person name="Smith M.E."/>
        </authorList>
    </citation>
    <scope>NUCLEOTIDE SEQUENCE</scope>
    <source>
        <strain evidence="10">BCRC 34489</strain>
    </source>
</reference>
<evidence type="ECO:0000256" key="3">
    <source>
        <dbReference type="ARBA" id="ARBA00022475"/>
    </source>
</evidence>
<keyword evidence="5" id="KW-0547">Nucleotide-binding</keyword>
<comment type="similarity">
    <text evidence="2">Belongs to the small GTPase superfamily. Rho family.</text>
</comment>
<keyword evidence="3" id="KW-1003">Cell membrane</keyword>
<dbReference type="PRINTS" id="PR00449">
    <property type="entry name" value="RASTRNSFRMNG"/>
</dbReference>
<dbReference type="SMART" id="SM00173">
    <property type="entry name" value="RAS"/>
    <property type="match status" value="1"/>
</dbReference>
<dbReference type="InterPro" id="IPR003578">
    <property type="entry name" value="Small_GTPase_Rho"/>
</dbReference>
<keyword evidence="9" id="KW-0636">Prenylation</keyword>
<comment type="caution">
    <text evidence="10">The sequence shown here is derived from an EMBL/GenBank/DDBJ whole genome shotgun (WGS) entry which is preliminary data.</text>
</comment>
<organism evidence="10 11">
    <name type="scientific">Coemansia interrupta</name>
    <dbReference type="NCBI Taxonomy" id="1126814"/>
    <lineage>
        <taxon>Eukaryota</taxon>
        <taxon>Fungi</taxon>
        <taxon>Fungi incertae sedis</taxon>
        <taxon>Zoopagomycota</taxon>
        <taxon>Kickxellomycotina</taxon>
        <taxon>Kickxellomycetes</taxon>
        <taxon>Kickxellales</taxon>
        <taxon>Kickxellaceae</taxon>
        <taxon>Coemansia</taxon>
    </lineage>
</organism>
<comment type="subcellular location">
    <subcellularLocation>
        <location evidence="1">Cell membrane</location>
        <topology evidence="1">Lipid-anchor</topology>
        <orientation evidence="1">Cytoplasmic side</orientation>
    </subcellularLocation>
</comment>
<evidence type="ECO:0000256" key="9">
    <source>
        <dbReference type="ARBA" id="ARBA00023289"/>
    </source>
</evidence>
<dbReference type="GO" id="GO:0005886">
    <property type="term" value="C:plasma membrane"/>
    <property type="evidence" value="ECO:0007669"/>
    <property type="project" value="UniProtKB-SubCell"/>
</dbReference>
<protein>
    <submittedName>
        <fullName evidence="10">GTP-binding protein Rho1</fullName>
    </submittedName>
</protein>
<evidence type="ECO:0000256" key="5">
    <source>
        <dbReference type="ARBA" id="ARBA00022741"/>
    </source>
</evidence>
<name>A0A9W8LFH7_9FUNG</name>
<keyword evidence="4" id="KW-0488">Methylation</keyword>
<keyword evidence="11" id="KW-1185">Reference proteome</keyword>
<evidence type="ECO:0000256" key="1">
    <source>
        <dbReference type="ARBA" id="ARBA00004342"/>
    </source>
</evidence>
<dbReference type="CDD" id="cd00157">
    <property type="entry name" value="Rho"/>
    <property type="match status" value="1"/>
</dbReference>
<dbReference type="AlphaFoldDB" id="A0A9W8LFH7"/>
<dbReference type="GO" id="GO:0005525">
    <property type="term" value="F:GTP binding"/>
    <property type="evidence" value="ECO:0007669"/>
    <property type="project" value="UniProtKB-KW"/>
</dbReference>
<dbReference type="GO" id="GO:0003924">
    <property type="term" value="F:GTPase activity"/>
    <property type="evidence" value="ECO:0007669"/>
    <property type="project" value="InterPro"/>
</dbReference>
<evidence type="ECO:0000313" key="11">
    <source>
        <dbReference type="Proteomes" id="UP001140172"/>
    </source>
</evidence>
<dbReference type="SMART" id="SM00174">
    <property type="entry name" value="RHO"/>
    <property type="match status" value="1"/>
</dbReference>
<dbReference type="PROSITE" id="PS51420">
    <property type="entry name" value="RHO"/>
    <property type="match status" value="1"/>
</dbReference>
<keyword evidence="7" id="KW-0472">Membrane</keyword>
<evidence type="ECO:0000313" key="10">
    <source>
        <dbReference type="EMBL" id="KAJ2776804.1"/>
    </source>
</evidence>
<sequence length="206" mass="23245">MSTRPEGKPQAVEQRKIVVVGDGASGKTCLLRTFHDKQFPPDDSYIPTVFDVSITDMTYDNRQIELALWDTAGQEDYDRLRIMSYPGAHIVLLCFSVDSIESLENAHEKWMPEIKHHAASAKVLLVALKTDLRTDMSAVEHMRRVYQRGLLSREEGEEMARYLRIPYAECAAKIEVGVGHVFETAVGLVESSREEVVEDKSCCVIL</sequence>
<dbReference type="PANTHER" id="PTHR24072">
    <property type="entry name" value="RHO FAMILY GTPASE"/>
    <property type="match status" value="1"/>
</dbReference>
<evidence type="ECO:0000256" key="4">
    <source>
        <dbReference type="ARBA" id="ARBA00022481"/>
    </source>
</evidence>
<dbReference type="InterPro" id="IPR005225">
    <property type="entry name" value="Small_GTP-bd"/>
</dbReference>
<dbReference type="SMART" id="SM00175">
    <property type="entry name" value="RAB"/>
    <property type="match status" value="1"/>
</dbReference>
<dbReference type="OrthoDB" id="8830751at2759"/>
<dbReference type="PROSITE" id="PS51421">
    <property type="entry name" value="RAS"/>
    <property type="match status" value="1"/>
</dbReference>
<dbReference type="SUPFAM" id="SSF52540">
    <property type="entry name" value="P-loop containing nucleoside triphosphate hydrolases"/>
    <property type="match status" value="1"/>
</dbReference>
<dbReference type="Pfam" id="PF00071">
    <property type="entry name" value="Ras"/>
    <property type="match status" value="1"/>
</dbReference>
<dbReference type="EMBL" id="JANBUM010000463">
    <property type="protein sequence ID" value="KAJ2776804.1"/>
    <property type="molecule type" value="Genomic_DNA"/>
</dbReference>
<gene>
    <name evidence="10" type="primary">RHO1_2</name>
    <name evidence="10" type="ORF">GGI15_004729</name>
</gene>
<accession>A0A9W8LFH7</accession>
<dbReference type="Gene3D" id="3.40.50.300">
    <property type="entry name" value="P-loop containing nucleotide triphosphate hydrolases"/>
    <property type="match status" value="1"/>
</dbReference>
<dbReference type="Proteomes" id="UP001140172">
    <property type="component" value="Unassembled WGS sequence"/>
</dbReference>
<dbReference type="NCBIfam" id="TIGR00231">
    <property type="entry name" value="small_GTP"/>
    <property type="match status" value="1"/>
</dbReference>
<evidence type="ECO:0000256" key="2">
    <source>
        <dbReference type="ARBA" id="ARBA00010142"/>
    </source>
</evidence>
<dbReference type="GO" id="GO:0007264">
    <property type="term" value="P:small GTPase-mediated signal transduction"/>
    <property type="evidence" value="ECO:0007669"/>
    <property type="project" value="InterPro"/>
</dbReference>
<evidence type="ECO:0000256" key="7">
    <source>
        <dbReference type="ARBA" id="ARBA00023136"/>
    </source>
</evidence>